<dbReference type="SUPFAM" id="SSF49410">
    <property type="entry name" value="Alpha-macroglobulin receptor domain"/>
    <property type="match status" value="1"/>
</dbReference>
<dbReference type="InterPro" id="IPR011626">
    <property type="entry name" value="Alpha-macroglobulin_TED"/>
</dbReference>
<dbReference type="Proteomes" id="UP000694389">
    <property type="component" value="Unassembled WGS sequence"/>
</dbReference>
<proteinExistence type="inferred from homology"/>
<dbReference type="Gene3D" id="1.50.10.20">
    <property type="match status" value="1"/>
</dbReference>
<evidence type="ECO:0000313" key="11">
    <source>
        <dbReference type="Proteomes" id="UP000694389"/>
    </source>
</evidence>
<dbReference type="Pfam" id="PF07677">
    <property type="entry name" value="A2M_recep"/>
    <property type="match status" value="1"/>
</dbReference>
<dbReference type="InterPro" id="IPR013783">
    <property type="entry name" value="Ig-like_fold"/>
</dbReference>
<dbReference type="Gene3D" id="2.60.40.10">
    <property type="entry name" value="Immunoglobulins"/>
    <property type="match status" value="1"/>
</dbReference>
<dbReference type="InterPro" id="IPR036595">
    <property type="entry name" value="A-macroglobulin_rcpt-bd_sf"/>
</dbReference>
<dbReference type="CDD" id="cd02897">
    <property type="entry name" value="A2M_2"/>
    <property type="match status" value="1"/>
</dbReference>
<dbReference type="InterPro" id="IPR050473">
    <property type="entry name" value="A2M/Complement_sys"/>
</dbReference>
<dbReference type="InterPro" id="IPR008930">
    <property type="entry name" value="Terpenoid_cyclase/PrenylTrfase"/>
</dbReference>
<dbReference type="SMART" id="SM01359">
    <property type="entry name" value="A2M_N_2"/>
    <property type="match status" value="1"/>
</dbReference>
<comment type="similarity">
    <text evidence="1">Belongs to the protease inhibitor I39 (alpha-2-macroglobulin) family.</text>
</comment>
<dbReference type="InterPro" id="IPR041813">
    <property type="entry name" value="A2M_TED"/>
</dbReference>
<evidence type="ECO:0000256" key="1">
    <source>
        <dbReference type="ARBA" id="ARBA00010952"/>
    </source>
</evidence>
<evidence type="ECO:0000259" key="9">
    <source>
        <dbReference type="SMART" id="SM01361"/>
    </source>
</evidence>
<keyword evidence="6" id="KW-0325">Glycoprotein</keyword>
<dbReference type="Pfam" id="PF01835">
    <property type="entry name" value="MG2"/>
    <property type="match status" value="1"/>
</dbReference>
<name>A0A8P4K139_DICLA</name>
<organism evidence="10 11">
    <name type="scientific">Dicentrarchus labrax</name>
    <name type="common">European seabass</name>
    <name type="synonym">Morone labrax</name>
    <dbReference type="NCBI Taxonomy" id="13489"/>
    <lineage>
        <taxon>Eukaryota</taxon>
        <taxon>Metazoa</taxon>
        <taxon>Chordata</taxon>
        <taxon>Craniata</taxon>
        <taxon>Vertebrata</taxon>
        <taxon>Euteleostomi</taxon>
        <taxon>Actinopterygii</taxon>
        <taxon>Neopterygii</taxon>
        <taxon>Teleostei</taxon>
        <taxon>Neoteleostei</taxon>
        <taxon>Acanthomorphata</taxon>
        <taxon>Eupercaria</taxon>
        <taxon>Moronidae</taxon>
        <taxon>Dicentrarchus</taxon>
    </lineage>
</organism>
<dbReference type="Pfam" id="PF00207">
    <property type="entry name" value="A2M"/>
    <property type="match status" value="1"/>
</dbReference>
<dbReference type="SMART" id="SM01419">
    <property type="entry name" value="Thiol-ester_cl"/>
    <property type="match status" value="1"/>
</dbReference>
<evidence type="ECO:0000313" key="10">
    <source>
        <dbReference type="Ensembl" id="ENSDLAP00005063728.1"/>
    </source>
</evidence>
<dbReference type="GO" id="GO:0005615">
    <property type="term" value="C:extracellular space"/>
    <property type="evidence" value="ECO:0007669"/>
    <property type="project" value="InterPro"/>
</dbReference>
<keyword evidence="4" id="KW-0722">Serine protease inhibitor</keyword>
<dbReference type="Ensembl" id="ENSDLAT00005074756.1">
    <property type="protein sequence ID" value="ENSDLAP00005063728.1"/>
    <property type="gene ID" value="ENSDLAG00005017199.2"/>
</dbReference>
<sequence>MDSGSTVILEEAVKQDFYRCLSFQVPTVRSRTVATINVTIEGESASMTKKTKILIEPPAFIHIIQTDKPIYKPGQTVQFRIVSMDANFLPIALALNSAFSECAFFFLQDPNSNRIAQWLDKSIVSGILDLSHPMIPEAAQGSYTITAFTNKGEKVSHSFDIKEYVLPKYEVNVHLPSVITILDQETDKSGCATQIVNLTEFSLNKSMYDDHFDVNAEMEEYGTGRLTEYRILFIKSRKTEENEPYVANLRKPEYKSAYHQAAAFYSKSSSFLKLMQVNGKLSCDKDATVRAQYIIQGEELKKGQEVLDFFYLVMSRGGIVQHGHVPLAVKAGTVNKGELSISLRQVTNLAPFAQVVVYTVMPSGEAVADSQDFPIQLCLNNKVSMRFSSLQHLPAENTMLALKAHPGSMCSVRAIDQSVLLLQSEQELTVDYVRHRSSVGKEEEKKETVRTFFPETWIWDLVTVGDSGSVIVEKTVPDTITKWTAGAFCVSSVGFGVSPNIGLTAFQPFFVSLTLPYSVIRGEVFTLKATVFNYLSKCIMVKITLADSDQYTFRDCEGCQYSVCLCGEESRTFSWIVTPTALGQVNLKVSAEALKTDILCGNDVATVPDMGRIDTVIRTLLVEVKGPVVKKISLLMPEMFVAGSARASVSVLGDLMGRAMKNLDKLLAMPYGCGEQNMVLFAPNIFILNYLKSTGQLTTEIQDKATRFLESGYQRELTYKHDDGSYSAFGKSDDSGNTWLTSFVMKSFGGARPYIFVHNKHIKDAKRWLSRNQRPDGCIRSVGKLFHNGMKGGVSDDVSLTAYITAALLELDANVTDPMVQSCLNCLKEAVAGPLDNLYTTALLSYTFTLAGDQDTRSKLITYLAGASGKGLDSLEVEMTSYVLLALLSGPAMPDFGLDYSSSIVRWLAQQQNPYGGFSSTQDTVVALQALAKYGAATYSAEGSTTVTVTSLGGLNKEFTVDQSNRLLYQEEKLNEVPGEYAVQAQGQSCVLAQVRLTTGRARTYQGRREETNMVIINIKLLSGYILDKSSLKLVSCSCLCLQLKKDETKIYSVTVEEDQPVRNLKPAVVKVYDYYQTSDEAVTDYTSPCAESK</sequence>
<evidence type="ECO:0000259" key="8">
    <source>
        <dbReference type="SMART" id="SM01360"/>
    </source>
</evidence>
<dbReference type="SUPFAM" id="SSF48239">
    <property type="entry name" value="Terpenoid cyclases/Protein prenyltransferases"/>
    <property type="match status" value="1"/>
</dbReference>
<dbReference type="SUPFAM" id="SSF81296">
    <property type="entry name" value="E set domains"/>
    <property type="match status" value="1"/>
</dbReference>
<dbReference type="InterPro" id="IPR002890">
    <property type="entry name" value="MG2"/>
</dbReference>
<dbReference type="SMART" id="SM01361">
    <property type="entry name" value="A2M_recep"/>
    <property type="match status" value="1"/>
</dbReference>
<dbReference type="PANTHER" id="PTHR11412:SF160">
    <property type="entry name" value="ALPHA-2-MACROGLOBULIN-LIKE PROTEIN 1"/>
    <property type="match status" value="1"/>
</dbReference>
<evidence type="ECO:0000256" key="5">
    <source>
        <dbReference type="ARBA" id="ARBA00023157"/>
    </source>
</evidence>
<protein>
    <recommendedName>
        <fullName evidence="12">Alpha-2-macroglobulin</fullName>
    </recommendedName>
</protein>
<dbReference type="Gene3D" id="2.60.120.1540">
    <property type="match status" value="1"/>
</dbReference>
<evidence type="ECO:0000256" key="6">
    <source>
        <dbReference type="ARBA" id="ARBA00023180"/>
    </source>
</evidence>
<dbReference type="Gene3D" id="2.20.130.20">
    <property type="match status" value="1"/>
</dbReference>
<dbReference type="AlphaFoldDB" id="A0A8P4K139"/>
<dbReference type="SMART" id="SM01360">
    <property type="entry name" value="A2M"/>
    <property type="match status" value="1"/>
</dbReference>
<dbReference type="Gene3D" id="2.60.40.690">
    <property type="entry name" value="Alpha-macroglobulin, receptor-binding domain"/>
    <property type="match status" value="1"/>
</dbReference>
<accession>A0A8P4K139</accession>
<dbReference type="InterPro" id="IPR001599">
    <property type="entry name" value="Macroglobln_a2"/>
</dbReference>
<dbReference type="InterPro" id="IPR011625">
    <property type="entry name" value="A2M_N_BRD"/>
</dbReference>
<evidence type="ECO:0000256" key="3">
    <source>
        <dbReference type="ARBA" id="ARBA00022729"/>
    </source>
</evidence>
<keyword evidence="11" id="KW-1185">Reference proteome</keyword>
<dbReference type="PANTHER" id="PTHR11412">
    <property type="entry name" value="MACROGLOBULIN / COMPLEMENT"/>
    <property type="match status" value="1"/>
</dbReference>
<dbReference type="PROSITE" id="PS00477">
    <property type="entry name" value="ALPHA_2_MACROGLOBULIN"/>
    <property type="match status" value="1"/>
</dbReference>
<keyword evidence="2" id="KW-0646">Protease inhibitor</keyword>
<keyword evidence="3" id="KW-0732">Signal</keyword>
<feature type="domain" description="Alpha-macroglobulin receptor-binding" evidence="9">
    <location>
        <begin position="1012"/>
        <end position="1086"/>
    </location>
</feature>
<dbReference type="Gene3D" id="2.60.40.1930">
    <property type="match status" value="2"/>
</dbReference>
<gene>
    <name evidence="10" type="primary">LOC127362918</name>
</gene>
<reference evidence="10" key="1">
    <citation type="submission" date="2025-08" db="UniProtKB">
        <authorList>
            <consortium name="Ensembl"/>
        </authorList>
    </citation>
    <scope>IDENTIFICATION</scope>
</reference>
<dbReference type="GO" id="GO:0004867">
    <property type="term" value="F:serine-type endopeptidase inhibitor activity"/>
    <property type="evidence" value="ECO:0007669"/>
    <property type="project" value="UniProtKB-KW"/>
</dbReference>
<evidence type="ECO:0000256" key="2">
    <source>
        <dbReference type="ARBA" id="ARBA00022690"/>
    </source>
</evidence>
<dbReference type="GeneTree" id="ENSGT00940000166660"/>
<feature type="domain" description="Alpha-2-macroglobulin bait region" evidence="7">
    <location>
        <begin position="272"/>
        <end position="422"/>
    </location>
</feature>
<feature type="domain" description="Alpha-2-macroglobulin" evidence="8">
    <location>
        <begin position="456"/>
        <end position="545"/>
    </location>
</feature>
<dbReference type="Pfam" id="PF07678">
    <property type="entry name" value="TED_complement"/>
    <property type="match status" value="2"/>
</dbReference>
<evidence type="ECO:0008006" key="12">
    <source>
        <dbReference type="Google" id="ProtNLM"/>
    </source>
</evidence>
<keyword evidence="5" id="KW-1015">Disulfide bond</keyword>
<dbReference type="FunFam" id="2.60.40.1930:FF:000001">
    <property type="entry name" value="CD109 isoform 3"/>
    <property type="match status" value="1"/>
</dbReference>
<evidence type="ECO:0000259" key="7">
    <source>
        <dbReference type="SMART" id="SM01359"/>
    </source>
</evidence>
<evidence type="ECO:0000256" key="4">
    <source>
        <dbReference type="ARBA" id="ARBA00022900"/>
    </source>
</evidence>
<reference evidence="10" key="2">
    <citation type="submission" date="2025-09" db="UniProtKB">
        <authorList>
            <consortium name="Ensembl"/>
        </authorList>
    </citation>
    <scope>IDENTIFICATION</scope>
</reference>
<dbReference type="GO" id="GO:0007399">
    <property type="term" value="P:nervous system development"/>
    <property type="evidence" value="ECO:0007669"/>
    <property type="project" value="UniProtKB-ARBA"/>
</dbReference>
<dbReference type="InterPro" id="IPR014756">
    <property type="entry name" value="Ig_E-set"/>
</dbReference>
<dbReference type="InterPro" id="IPR019742">
    <property type="entry name" value="MacrogloblnA2_CS"/>
</dbReference>
<dbReference type="InterPro" id="IPR009048">
    <property type="entry name" value="A-macroglobulin_rcpt-bd"/>
</dbReference>
<dbReference type="InterPro" id="IPR047565">
    <property type="entry name" value="Alpha-macroglob_thiol-ester_cl"/>
</dbReference>
<dbReference type="Pfam" id="PF07703">
    <property type="entry name" value="A2M_BRD"/>
    <property type="match status" value="1"/>
</dbReference>